<proteinExistence type="predicted"/>
<accession>A0A6B0VRU3</accession>
<dbReference type="AlphaFoldDB" id="A0A6B0VRU3"/>
<dbReference type="InterPro" id="IPR038282">
    <property type="entry name" value="DUF2267_sf"/>
</dbReference>
<reference evidence="1 2" key="1">
    <citation type="submission" date="2020-01" db="EMBL/GenBank/DDBJ databases">
        <title>Natronorubrum sp. JWXQ-INN 674 isolated from Inner Mongolia Autonomous Region of China.</title>
        <authorList>
            <person name="Xue Q."/>
        </authorList>
    </citation>
    <scope>NUCLEOTIDE SEQUENCE [LARGE SCALE GENOMIC DNA]</scope>
    <source>
        <strain evidence="1 2">JWXQ-INN-674</strain>
    </source>
</reference>
<name>A0A6B0VRU3_9EURY</name>
<keyword evidence="2" id="KW-1185">Reference proteome</keyword>
<dbReference type="Gene3D" id="1.10.490.110">
    <property type="entry name" value="Uncharacterized conserved protein DUF2267"/>
    <property type="match status" value="1"/>
</dbReference>
<protein>
    <submittedName>
        <fullName evidence="1">DUF2267 domain-containing protein</fullName>
    </submittedName>
</protein>
<sequence length="131" mass="14989">MNYKQFVGQVQHRLEYAQFGQAVRASRAVLTTLGERLQEGEATDLASPLPMEIDRYLTEAEHGQRFDYGEFLDRVAEREGVDRSDANYHAQQLLAVIAEIVPHGNLEKVRNQLPDEYEPLFELIDRDTDGP</sequence>
<organism evidence="1 2">
    <name type="scientific">Natronorubrum halalkaliphilum</name>
    <dbReference type="NCBI Taxonomy" id="2691917"/>
    <lineage>
        <taxon>Archaea</taxon>
        <taxon>Methanobacteriati</taxon>
        <taxon>Methanobacteriota</taxon>
        <taxon>Stenosarchaea group</taxon>
        <taxon>Halobacteria</taxon>
        <taxon>Halobacteriales</taxon>
        <taxon>Natrialbaceae</taxon>
        <taxon>Natronorubrum</taxon>
    </lineage>
</organism>
<evidence type="ECO:0000313" key="1">
    <source>
        <dbReference type="EMBL" id="MXV64065.1"/>
    </source>
</evidence>
<gene>
    <name evidence="1" type="ORF">GS429_18745</name>
</gene>
<dbReference type="InterPro" id="IPR018727">
    <property type="entry name" value="DUF2267"/>
</dbReference>
<dbReference type="RefSeq" id="WP_160067018.1">
    <property type="nucleotide sequence ID" value="NZ_WUYX01000069.1"/>
</dbReference>
<dbReference type="Proteomes" id="UP000434101">
    <property type="component" value="Unassembled WGS sequence"/>
</dbReference>
<dbReference type="OrthoDB" id="212282at2157"/>
<dbReference type="Pfam" id="PF10025">
    <property type="entry name" value="DUF2267"/>
    <property type="match status" value="1"/>
</dbReference>
<evidence type="ECO:0000313" key="2">
    <source>
        <dbReference type="Proteomes" id="UP000434101"/>
    </source>
</evidence>
<dbReference type="EMBL" id="WUYX01000069">
    <property type="protein sequence ID" value="MXV64065.1"/>
    <property type="molecule type" value="Genomic_DNA"/>
</dbReference>
<comment type="caution">
    <text evidence="1">The sequence shown here is derived from an EMBL/GenBank/DDBJ whole genome shotgun (WGS) entry which is preliminary data.</text>
</comment>